<gene>
    <name evidence="3" type="ORF">HNR59_001248</name>
</gene>
<dbReference type="RefSeq" id="WP_183827444.1">
    <property type="nucleotide sequence ID" value="NZ_JACHEU010000001.1"/>
</dbReference>
<evidence type="ECO:0000256" key="1">
    <source>
        <dbReference type="SAM" id="Coils"/>
    </source>
</evidence>
<dbReference type="AlphaFoldDB" id="A0A7W9S2S4"/>
<feature type="coiled-coil region" evidence="1">
    <location>
        <begin position="190"/>
        <end position="224"/>
    </location>
</feature>
<keyword evidence="4" id="KW-1185">Reference proteome</keyword>
<accession>A0A7W9S2S4</accession>
<proteinExistence type="predicted"/>
<evidence type="ECO:0000313" key="3">
    <source>
        <dbReference type="EMBL" id="MBB6011903.1"/>
    </source>
</evidence>
<protein>
    <submittedName>
        <fullName evidence="3">Uncharacterized protein</fullName>
    </submittedName>
</protein>
<feature type="region of interest" description="Disordered" evidence="2">
    <location>
        <begin position="136"/>
        <end position="159"/>
    </location>
</feature>
<dbReference type="Proteomes" id="UP000533306">
    <property type="component" value="Unassembled WGS sequence"/>
</dbReference>
<keyword evidence="1" id="KW-0175">Coiled coil</keyword>
<organism evidence="3 4">
    <name type="scientific">Aquamicrobium lusatiense</name>
    <dbReference type="NCBI Taxonomy" id="89772"/>
    <lineage>
        <taxon>Bacteria</taxon>
        <taxon>Pseudomonadati</taxon>
        <taxon>Pseudomonadota</taxon>
        <taxon>Alphaproteobacteria</taxon>
        <taxon>Hyphomicrobiales</taxon>
        <taxon>Phyllobacteriaceae</taxon>
        <taxon>Aquamicrobium</taxon>
    </lineage>
</organism>
<name>A0A7W9S2S4_9HYPH</name>
<sequence>MIRMAQKSPATQLTKAEASALTERIRGHIDAAWADITKAYEGKAWKALGYSSWGDYVKAEFDMGRSRAYQLIDQGRVIRALSDAVGEKVSTFVDISEATAREIKADLPAVTAEIRERVEQGEAPETAVAEAVAAARAEKERQREERKAQQAEFDRQREQHVSALPDAIKQREQAKADAIAARKTQPADDGLSLEDRIFELEEALRVLEAENAELKAENKLYGEMKVQFELGGFAKVIADKDEEIRVLETRLYSESQEKIKNLNTLTWAMKKLSELGWSRNVAIDIETGEIVDG</sequence>
<evidence type="ECO:0000313" key="4">
    <source>
        <dbReference type="Proteomes" id="UP000533306"/>
    </source>
</evidence>
<comment type="caution">
    <text evidence="3">The sequence shown here is derived from an EMBL/GenBank/DDBJ whole genome shotgun (WGS) entry which is preliminary data.</text>
</comment>
<reference evidence="3 4" key="1">
    <citation type="submission" date="2020-08" db="EMBL/GenBank/DDBJ databases">
        <title>Genomic Encyclopedia of Type Strains, Phase IV (KMG-IV): sequencing the most valuable type-strain genomes for metagenomic binning, comparative biology and taxonomic classification.</title>
        <authorList>
            <person name="Goeker M."/>
        </authorList>
    </citation>
    <scope>NUCLEOTIDE SEQUENCE [LARGE SCALE GENOMIC DNA]</scope>
    <source>
        <strain evidence="3 4">DSM 11099</strain>
    </source>
</reference>
<dbReference type="EMBL" id="JACHEU010000001">
    <property type="protein sequence ID" value="MBB6011903.1"/>
    <property type="molecule type" value="Genomic_DNA"/>
</dbReference>
<evidence type="ECO:0000256" key="2">
    <source>
        <dbReference type="SAM" id="MobiDB-lite"/>
    </source>
</evidence>